<feature type="compositionally biased region" description="Low complexity" evidence="1">
    <location>
        <begin position="200"/>
        <end position="220"/>
    </location>
</feature>
<feature type="compositionally biased region" description="Basic residues" evidence="1">
    <location>
        <begin position="188"/>
        <end position="199"/>
    </location>
</feature>
<feature type="region of interest" description="Disordered" evidence="1">
    <location>
        <begin position="15"/>
        <end position="34"/>
    </location>
</feature>
<evidence type="ECO:0000313" key="4">
    <source>
        <dbReference type="Proteomes" id="UP001490365"/>
    </source>
</evidence>
<dbReference type="Gene3D" id="3.40.50.300">
    <property type="entry name" value="P-loop containing nucleotide triphosphate hydrolases"/>
    <property type="match status" value="1"/>
</dbReference>
<dbReference type="GO" id="GO:0005524">
    <property type="term" value="F:ATP binding"/>
    <property type="evidence" value="ECO:0007669"/>
    <property type="project" value="UniProtKB-KW"/>
</dbReference>
<proteinExistence type="predicted"/>
<dbReference type="Proteomes" id="UP001490365">
    <property type="component" value="Unassembled WGS sequence"/>
</dbReference>
<evidence type="ECO:0000256" key="1">
    <source>
        <dbReference type="SAM" id="MobiDB-lite"/>
    </source>
</evidence>
<accession>A0ABV1TAB8</accession>
<dbReference type="InterPro" id="IPR027417">
    <property type="entry name" value="P-loop_NTPase"/>
</dbReference>
<comment type="caution">
    <text evidence="3">The sequence shown here is derived from an EMBL/GenBank/DDBJ whole genome shotgun (WGS) entry which is preliminary data.</text>
</comment>
<reference evidence="3 4" key="1">
    <citation type="submission" date="2024-06" db="EMBL/GenBank/DDBJ databases">
        <title>The Natural Products Discovery Center: Release of the First 8490 Sequenced Strains for Exploring Actinobacteria Biosynthetic Diversity.</title>
        <authorList>
            <person name="Kalkreuter E."/>
            <person name="Kautsar S.A."/>
            <person name="Yang D."/>
            <person name="Bader C.D."/>
            <person name="Teijaro C.N."/>
            <person name="Fluegel L."/>
            <person name="Davis C.M."/>
            <person name="Simpson J.R."/>
            <person name="Lauterbach L."/>
            <person name="Steele A.D."/>
            <person name="Gui C."/>
            <person name="Meng S."/>
            <person name="Li G."/>
            <person name="Viehrig K."/>
            <person name="Ye F."/>
            <person name="Su P."/>
            <person name="Kiefer A.F."/>
            <person name="Nichols A."/>
            <person name="Cepeda A.J."/>
            <person name="Yan W."/>
            <person name="Fan B."/>
            <person name="Jiang Y."/>
            <person name="Adhikari A."/>
            <person name="Zheng C.-J."/>
            <person name="Schuster L."/>
            <person name="Cowan T.M."/>
            <person name="Smanski M.J."/>
            <person name="Chevrette M.G."/>
            <person name="De Carvalho L.P.S."/>
            <person name="Shen B."/>
        </authorList>
    </citation>
    <scope>NUCLEOTIDE SEQUENCE [LARGE SCALE GENOMIC DNA]</scope>
    <source>
        <strain evidence="3 4">NPDC001694</strain>
    </source>
</reference>
<dbReference type="RefSeq" id="WP_351955637.1">
    <property type="nucleotide sequence ID" value="NZ_JBEOZM010000002.1"/>
</dbReference>
<evidence type="ECO:0000259" key="2">
    <source>
        <dbReference type="Pfam" id="PF13191"/>
    </source>
</evidence>
<evidence type="ECO:0000313" key="3">
    <source>
        <dbReference type="EMBL" id="MER6266983.1"/>
    </source>
</evidence>
<protein>
    <submittedName>
        <fullName evidence="3">ATP-binding protein</fullName>
    </submittedName>
</protein>
<dbReference type="EMBL" id="JBEOZM010000002">
    <property type="protein sequence ID" value="MER6266983.1"/>
    <property type="molecule type" value="Genomic_DNA"/>
</dbReference>
<feature type="region of interest" description="Disordered" evidence="1">
    <location>
        <begin position="188"/>
        <end position="251"/>
    </location>
</feature>
<dbReference type="Pfam" id="PF13191">
    <property type="entry name" value="AAA_16"/>
    <property type="match status" value="1"/>
</dbReference>
<keyword evidence="4" id="KW-1185">Reference proteome</keyword>
<dbReference type="SUPFAM" id="SSF52540">
    <property type="entry name" value="P-loop containing nucleoside triphosphate hydrolases"/>
    <property type="match status" value="1"/>
</dbReference>
<sequence>MRNCLHCQAFWTSERRRGTAEPPRPPPGEDRLPGRGAELELIDSLLAGPGRGSSGLLLHGEPGVGKTALLDAAATRATALGMRVPRAAGAQCEARIPYSALHQLLYPVRHDADRLDEEALAQAARIGPPGAPTPGVPGRWMVLDYVEAAVRTGHLADARAHVRAAQEAGLPRIGPRVELITAGAVRRGGRRRGGRRAVRGRPGPSGRLPLALGLRPGPVRVRPTAAPHPRHGQCPGTTGRGPGDVRGSAPR</sequence>
<name>A0ABV1TAB8_9ACTN</name>
<keyword evidence="3" id="KW-0067">ATP-binding</keyword>
<feature type="domain" description="Orc1-like AAA ATPase" evidence="2">
    <location>
        <begin position="31"/>
        <end position="125"/>
    </location>
</feature>
<dbReference type="InterPro" id="IPR041664">
    <property type="entry name" value="AAA_16"/>
</dbReference>
<organism evidence="3 4">
    <name type="scientific">Streptomyces sp. 900105755</name>
    <dbReference type="NCBI Taxonomy" id="3154389"/>
    <lineage>
        <taxon>Bacteria</taxon>
        <taxon>Bacillati</taxon>
        <taxon>Actinomycetota</taxon>
        <taxon>Actinomycetes</taxon>
        <taxon>Kitasatosporales</taxon>
        <taxon>Streptomycetaceae</taxon>
        <taxon>Streptomyces</taxon>
    </lineage>
</organism>
<gene>
    <name evidence="3" type="ORF">ABT211_06735</name>
</gene>
<keyword evidence="3" id="KW-0547">Nucleotide-binding</keyword>